<dbReference type="GO" id="GO:0051991">
    <property type="term" value="F:UDP-N-acetyl-D-glucosamine:N-acetylmuramoyl-L-alanyl-D-glutamyl-meso-2,6-diaminopimelyl-D-alanyl-D-alanine-diphosphoundecaprenol 4-beta-N-acetylglucosaminlytransferase activity"/>
    <property type="evidence" value="ECO:0007669"/>
    <property type="project" value="RHEA"/>
</dbReference>
<evidence type="ECO:0000256" key="6">
    <source>
        <dbReference type="ARBA" id="ARBA00022984"/>
    </source>
</evidence>
<feature type="domain" description="Glycosyl transferase family 28 C-terminal" evidence="12">
    <location>
        <begin position="206"/>
        <end position="371"/>
    </location>
</feature>
<dbReference type="Gene3D" id="3.40.50.2000">
    <property type="entry name" value="Glycogen Phosphorylase B"/>
    <property type="match status" value="2"/>
</dbReference>
<dbReference type="NCBIfam" id="TIGR01133">
    <property type="entry name" value="murG"/>
    <property type="match status" value="1"/>
</dbReference>
<keyword evidence="8 10" id="KW-0131">Cell cycle</keyword>
<protein>
    <recommendedName>
        <fullName evidence="10">UDP-N-acetylglucosamine--N-acetylmuramyl-(pentapeptide) pyrophosphoryl-undecaprenol N-acetylglucosamine transferase</fullName>
        <ecNumber evidence="10">2.4.1.227</ecNumber>
    </recommendedName>
    <alternativeName>
        <fullName evidence="10">Undecaprenyl-PP-MurNAc-pentapeptide-UDPGlcNAc GlcNAc transferase</fullName>
    </alternativeName>
</protein>
<dbReference type="AlphaFoldDB" id="A0A544Y6E6"/>
<dbReference type="EMBL" id="VIRM01000070">
    <property type="protein sequence ID" value="TQS12351.1"/>
    <property type="molecule type" value="Genomic_DNA"/>
</dbReference>
<accession>A0A544Y6E6</accession>
<evidence type="ECO:0000256" key="3">
    <source>
        <dbReference type="ARBA" id="ARBA00022676"/>
    </source>
</evidence>
<dbReference type="UniPathway" id="UPA00219"/>
<dbReference type="CDD" id="cd03785">
    <property type="entry name" value="GT28_MurG"/>
    <property type="match status" value="1"/>
</dbReference>
<comment type="similarity">
    <text evidence="10">Belongs to the glycosyltransferase 28 family. MurG subfamily.</text>
</comment>
<dbReference type="EC" id="2.4.1.227" evidence="10"/>
<evidence type="ECO:0000256" key="2">
    <source>
        <dbReference type="ARBA" id="ARBA00022618"/>
    </source>
</evidence>
<dbReference type="GO" id="GO:0005975">
    <property type="term" value="P:carbohydrate metabolic process"/>
    <property type="evidence" value="ECO:0007669"/>
    <property type="project" value="InterPro"/>
</dbReference>
<dbReference type="SUPFAM" id="SSF53756">
    <property type="entry name" value="UDP-Glycosyltransferase/glycogen phosphorylase"/>
    <property type="match status" value="1"/>
</dbReference>
<dbReference type="InterPro" id="IPR007235">
    <property type="entry name" value="Glyco_trans_28_C"/>
</dbReference>
<feature type="binding site" evidence="10">
    <location>
        <position position="182"/>
    </location>
    <ligand>
        <name>UDP-N-acetyl-alpha-D-glucosamine</name>
        <dbReference type="ChEBI" id="CHEBI:57705"/>
    </ligand>
</feature>
<comment type="caution">
    <text evidence="13">The sequence shown here is derived from an EMBL/GenBank/DDBJ whole genome shotgun (WGS) entry which is preliminary data.</text>
</comment>
<dbReference type="Pfam" id="PF03033">
    <property type="entry name" value="Glyco_transf_28"/>
    <property type="match status" value="1"/>
</dbReference>
<dbReference type="GO" id="GO:0071555">
    <property type="term" value="P:cell wall organization"/>
    <property type="evidence" value="ECO:0007669"/>
    <property type="project" value="UniProtKB-KW"/>
</dbReference>
<name>A0A544Y6E6_9ACTN</name>
<sequence>MTAARKIRMLVTGGGTGGHTYPALTTITAVREHAAAQGRDVDVLWVGTADGLEARIAAEHHIPFKAISAGKVRRSPNLRELGQNMIDLFKIPVGVLQAAGIAARYRPDVVLSTGGYVSVPLGLAARLLGRPLVMHEQITSLGLANRILARVATTVALTHPTSIDHLPQRARARAVVTGNPIRPQLLHGNPARAHERYGLAPDLPLVYVTGGAQGSRQINTLIEQILPTLLTHAQVLHQCGRDWIGHLAEVAADLPAEIGERYHPTAYVGEELPDVYAAADVVVSRSGAGTVAELVAVGKPSVLIPLVPAAGDEQRGNARYLVGAGAARALLEPDPAPQQLLAKLDELLSDPGLRARMSDAARALGRPDAADALAKVILDQAK</sequence>
<comment type="subcellular location">
    <subcellularLocation>
        <location evidence="10">Cell membrane</location>
        <topology evidence="10">Peripheral membrane protein</topology>
        <orientation evidence="10">Cytoplasmic side</orientation>
    </subcellularLocation>
</comment>
<evidence type="ECO:0000256" key="10">
    <source>
        <dbReference type="HAMAP-Rule" id="MF_00033"/>
    </source>
</evidence>
<organism evidence="13 14">
    <name type="scientific">Microbispora hainanensis</name>
    <dbReference type="NCBI Taxonomy" id="568844"/>
    <lineage>
        <taxon>Bacteria</taxon>
        <taxon>Bacillati</taxon>
        <taxon>Actinomycetota</taxon>
        <taxon>Actinomycetes</taxon>
        <taxon>Streptosporangiales</taxon>
        <taxon>Streptosporangiaceae</taxon>
        <taxon>Microbispora</taxon>
    </lineage>
</organism>
<evidence type="ECO:0000256" key="5">
    <source>
        <dbReference type="ARBA" id="ARBA00022960"/>
    </source>
</evidence>
<evidence type="ECO:0000256" key="4">
    <source>
        <dbReference type="ARBA" id="ARBA00022679"/>
    </source>
</evidence>
<dbReference type="HAMAP" id="MF_00033">
    <property type="entry name" value="MurG"/>
    <property type="match status" value="1"/>
</dbReference>
<evidence type="ECO:0000256" key="1">
    <source>
        <dbReference type="ARBA" id="ARBA00022475"/>
    </source>
</evidence>
<feature type="domain" description="Glycosyltransferase family 28 N-terminal" evidence="11">
    <location>
        <begin position="10"/>
        <end position="156"/>
    </location>
</feature>
<dbReference type="GO" id="GO:0050511">
    <property type="term" value="F:undecaprenyldiphospho-muramoylpentapeptide beta-N-acetylglucosaminyltransferase activity"/>
    <property type="evidence" value="ECO:0007669"/>
    <property type="project" value="UniProtKB-UniRule"/>
</dbReference>
<dbReference type="RefSeq" id="WP_142624779.1">
    <property type="nucleotide sequence ID" value="NZ_VIRM01000070.1"/>
</dbReference>
<gene>
    <name evidence="10 13" type="primary">murG</name>
    <name evidence="13" type="ORF">FLX08_36225</name>
</gene>
<evidence type="ECO:0000313" key="14">
    <source>
        <dbReference type="Proteomes" id="UP000316541"/>
    </source>
</evidence>
<keyword evidence="1 10" id="KW-1003">Cell membrane</keyword>
<keyword evidence="7 10" id="KW-0472">Membrane</keyword>
<keyword evidence="6 10" id="KW-0573">Peptidoglycan synthesis</keyword>
<keyword evidence="4 10" id="KW-0808">Transferase</keyword>
<keyword evidence="9 10" id="KW-0961">Cell wall biogenesis/degradation</keyword>
<evidence type="ECO:0000259" key="11">
    <source>
        <dbReference type="Pfam" id="PF03033"/>
    </source>
</evidence>
<evidence type="ECO:0000259" key="12">
    <source>
        <dbReference type="Pfam" id="PF04101"/>
    </source>
</evidence>
<feature type="binding site" evidence="10">
    <location>
        <begin position="16"/>
        <end position="18"/>
    </location>
    <ligand>
        <name>UDP-N-acetyl-alpha-D-glucosamine</name>
        <dbReference type="ChEBI" id="CHEBI:57705"/>
    </ligand>
</feature>
<dbReference type="Pfam" id="PF04101">
    <property type="entry name" value="Glyco_tran_28_C"/>
    <property type="match status" value="1"/>
</dbReference>
<dbReference type="GO" id="GO:0008360">
    <property type="term" value="P:regulation of cell shape"/>
    <property type="evidence" value="ECO:0007669"/>
    <property type="project" value="UniProtKB-KW"/>
</dbReference>
<dbReference type="InterPro" id="IPR004276">
    <property type="entry name" value="GlycoTrans_28_N"/>
</dbReference>
<dbReference type="PANTHER" id="PTHR21015:SF22">
    <property type="entry name" value="GLYCOSYLTRANSFERASE"/>
    <property type="match status" value="1"/>
</dbReference>
<evidence type="ECO:0000256" key="8">
    <source>
        <dbReference type="ARBA" id="ARBA00023306"/>
    </source>
</evidence>
<evidence type="ECO:0000256" key="7">
    <source>
        <dbReference type="ARBA" id="ARBA00023136"/>
    </source>
</evidence>
<keyword evidence="2 10" id="KW-0132">Cell division</keyword>
<comment type="caution">
    <text evidence="10">Lacks conserved residue(s) required for the propagation of feature annotation.</text>
</comment>
<evidence type="ECO:0000313" key="13">
    <source>
        <dbReference type="EMBL" id="TQS12351.1"/>
    </source>
</evidence>
<dbReference type="GO" id="GO:0009252">
    <property type="term" value="P:peptidoglycan biosynthetic process"/>
    <property type="evidence" value="ECO:0007669"/>
    <property type="project" value="UniProtKB-UniRule"/>
</dbReference>
<reference evidence="13 14" key="1">
    <citation type="submission" date="2019-07" db="EMBL/GenBank/DDBJ databases">
        <title>Microbispora hainanensis DSM 45428.</title>
        <authorList>
            <person name="Thawai C."/>
        </authorList>
    </citation>
    <scope>NUCLEOTIDE SEQUENCE [LARGE SCALE GENOMIC DNA]</scope>
    <source>
        <strain evidence="13 14">DSM 45428</strain>
    </source>
</reference>
<dbReference type="GO" id="GO:0051301">
    <property type="term" value="P:cell division"/>
    <property type="evidence" value="ECO:0007669"/>
    <property type="project" value="UniProtKB-KW"/>
</dbReference>
<comment type="pathway">
    <text evidence="10">Cell wall biogenesis; peptidoglycan biosynthesis.</text>
</comment>
<proteinExistence type="inferred from homology"/>
<dbReference type="PANTHER" id="PTHR21015">
    <property type="entry name" value="UDP-N-ACETYLGLUCOSAMINE--N-ACETYLMURAMYL-(PENTAPEPTIDE) PYROPHOSPHORYL-UNDECAPRENOL N-ACETYLGLUCOSAMINE TRANSFERASE 1"/>
    <property type="match status" value="1"/>
</dbReference>
<keyword evidence="3 10" id="KW-0328">Glycosyltransferase</keyword>
<keyword evidence="5 10" id="KW-0133">Cell shape</keyword>
<comment type="catalytic activity">
    <reaction evidence="10">
        <text>di-trans,octa-cis-undecaprenyl diphospho-N-acetyl-alpha-D-muramoyl-L-alanyl-D-glutamyl-meso-2,6-diaminopimeloyl-D-alanyl-D-alanine + UDP-N-acetyl-alpha-D-glucosamine = di-trans,octa-cis-undecaprenyl diphospho-[N-acetyl-alpha-D-glucosaminyl-(1-&gt;4)]-N-acetyl-alpha-D-muramoyl-L-alanyl-D-glutamyl-meso-2,6-diaminopimeloyl-D-alanyl-D-alanine + UDP + H(+)</text>
        <dbReference type="Rhea" id="RHEA:31227"/>
        <dbReference type="ChEBI" id="CHEBI:15378"/>
        <dbReference type="ChEBI" id="CHEBI:57705"/>
        <dbReference type="ChEBI" id="CHEBI:58223"/>
        <dbReference type="ChEBI" id="CHEBI:61387"/>
        <dbReference type="ChEBI" id="CHEBI:61388"/>
        <dbReference type="EC" id="2.4.1.227"/>
    </reaction>
</comment>
<dbReference type="GO" id="GO:0005886">
    <property type="term" value="C:plasma membrane"/>
    <property type="evidence" value="ECO:0007669"/>
    <property type="project" value="UniProtKB-SubCell"/>
</dbReference>
<comment type="function">
    <text evidence="10">Cell wall formation. Catalyzes the transfer of a GlcNAc subunit on undecaprenyl-pyrophosphoryl-MurNAc-pentapeptide (lipid intermediate I) to form undecaprenyl-pyrophosphoryl-MurNAc-(pentapeptide)GlcNAc (lipid intermediate II).</text>
</comment>
<dbReference type="InterPro" id="IPR006009">
    <property type="entry name" value="GlcNAc_MurG"/>
</dbReference>
<feature type="binding site" evidence="10">
    <location>
        <position position="314"/>
    </location>
    <ligand>
        <name>UDP-N-acetyl-alpha-D-glucosamine</name>
        <dbReference type="ChEBI" id="CHEBI:57705"/>
    </ligand>
</feature>
<evidence type="ECO:0000256" key="9">
    <source>
        <dbReference type="ARBA" id="ARBA00023316"/>
    </source>
</evidence>
<dbReference type="Proteomes" id="UP000316541">
    <property type="component" value="Unassembled WGS sequence"/>
</dbReference>